<accession>A0ABZ3CZG7</accession>
<dbReference type="EMBL" id="CP151919">
    <property type="protein sequence ID" value="XAD56458.1"/>
    <property type="molecule type" value="Genomic_DNA"/>
</dbReference>
<dbReference type="GO" id="GO:0004134">
    <property type="term" value="F:4-alpha-glucanotransferase activity"/>
    <property type="evidence" value="ECO:0007669"/>
    <property type="project" value="UniProtKB-EC"/>
</dbReference>
<protein>
    <recommendedName>
        <fullName evidence="4 10">4-alpha-glucanotransferase</fullName>
        <ecNumber evidence="3 10">2.4.1.25</ecNumber>
    </recommendedName>
    <alternativeName>
        <fullName evidence="8 10">Amylomaltase</fullName>
    </alternativeName>
    <alternativeName>
        <fullName evidence="9 10">Disproportionating enzyme</fullName>
    </alternativeName>
</protein>
<evidence type="ECO:0000256" key="4">
    <source>
        <dbReference type="ARBA" id="ARBA00020295"/>
    </source>
</evidence>
<evidence type="ECO:0000256" key="1">
    <source>
        <dbReference type="ARBA" id="ARBA00000439"/>
    </source>
</evidence>
<keyword evidence="7 10" id="KW-0119">Carbohydrate metabolism</keyword>
<keyword evidence="6 10" id="KW-0808">Transferase</keyword>
<evidence type="ECO:0000256" key="7">
    <source>
        <dbReference type="ARBA" id="ARBA00023277"/>
    </source>
</evidence>
<keyword evidence="5 10" id="KW-0328">Glycosyltransferase</keyword>
<dbReference type="InterPro" id="IPR003385">
    <property type="entry name" value="Glyco_hydro_77"/>
</dbReference>
<dbReference type="NCBIfam" id="TIGR00217">
    <property type="entry name" value="malQ"/>
    <property type="match status" value="1"/>
</dbReference>
<dbReference type="Pfam" id="PF02446">
    <property type="entry name" value="Glyco_hydro_77"/>
    <property type="match status" value="1"/>
</dbReference>
<dbReference type="PANTHER" id="PTHR32438:SF5">
    <property type="entry name" value="4-ALPHA-GLUCANOTRANSFERASE DPE1, CHLOROPLASTIC_AMYLOPLASTIC"/>
    <property type="match status" value="1"/>
</dbReference>
<evidence type="ECO:0000256" key="6">
    <source>
        <dbReference type="ARBA" id="ARBA00022679"/>
    </source>
</evidence>
<evidence type="ECO:0000256" key="10">
    <source>
        <dbReference type="RuleBase" id="RU361207"/>
    </source>
</evidence>
<dbReference type="Proteomes" id="UP001453229">
    <property type="component" value="Chromosome"/>
</dbReference>
<evidence type="ECO:0000256" key="5">
    <source>
        <dbReference type="ARBA" id="ARBA00022676"/>
    </source>
</evidence>
<evidence type="ECO:0000256" key="8">
    <source>
        <dbReference type="ARBA" id="ARBA00031423"/>
    </source>
</evidence>
<evidence type="ECO:0000313" key="11">
    <source>
        <dbReference type="EMBL" id="XAD56458.1"/>
    </source>
</evidence>
<gene>
    <name evidence="11" type="primary">malQ</name>
    <name evidence="11" type="ORF">AAGT95_10835</name>
</gene>
<keyword evidence="12" id="KW-1185">Reference proteome</keyword>
<organism evidence="11 12">
    <name type="scientific">Salinicola lusitanus</name>
    <dbReference type="NCBI Taxonomy" id="1949085"/>
    <lineage>
        <taxon>Bacteria</taxon>
        <taxon>Pseudomonadati</taxon>
        <taxon>Pseudomonadota</taxon>
        <taxon>Gammaproteobacteria</taxon>
        <taxon>Oceanospirillales</taxon>
        <taxon>Halomonadaceae</taxon>
        <taxon>Salinicola</taxon>
    </lineage>
</organism>
<name>A0ABZ3CZG7_9GAMM</name>
<dbReference type="SUPFAM" id="SSF51445">
    <property type="entry name" value="(Trans)glycosidases"/>
    <property type="match status" value="1"/>
</dbReference>
<dbReference type="RefSeq" id="WP_342596494.1">
    <property type="nucleotide sequence ID" value="NZ_CP151919.1"/>
</dbReference>
<dbReference type="EC" id="2.4.1.25" evidence="3 10"/>
<proteinExistence type="inferred from homology"/>
<dbReference type="InterPro" id="IPR017853">
    <property type="entry name" value="GH"/>
</dbReference>
<evidence type="ECO:0000256" key="3">
    <source>
        <dbReference type="ARBA" id="ARBA00012560"/>
    </source>
</evidence>
<dbReference type="PANTHER" id="PTHR32438">
    <property type="entry name" value="4-ALPHA-GLUCANOTRANSFERASE DPE1, CHLOROPLASTIC/AMYLOPLASTIC"/>
    <property type="match status" value="1"/>
</dbReference>
<comment type="similarity">
    <text evidence="2 10">Belongs to the disproportionating enzyme family.</text>
</comment>
<sequence>MTDQGQPVIERSDSLQQLAESVGLLVEWTGSDDRRQSLSETRQRRMLDCLGWPAADDKAVAASLARWRARHHPVAFDQLPPLLIADQQRPFPVPVAEASGCGFAIRLESGETLDGHLDAGGHLPAIHEIGYHRVSFLTGRGDDSVTRLLAVTPARCFTLSDIADERGEARPSHWGVAAQLYGLRRDGDGGIGGLAALDELCSAVAQAGADAVAISPVHALFAAHPERFSPYSPSSRLFHNVWHASPESLFDDEILDRARAPFVESMTRQESLALIDWPASARLKLAMLERLFQYVEHDESALEWRSRLVAFRRDGGEGLERHCRFEVLQAHADEADWRQWPEEWRDPDSEAVEAFAEQHREAITFAVFLQWLVAAGLERVQQNARRAGMAVGLIADLAVGVDPAGSQAWSDPAELHRSLSVGSPPDAFNAHGQNWGVAAFSPEGLVDSGYRGFLAMLRASLAHAGGLRIDHVLGLSRLWLVPEGESSQQGAYLRYPLDDLLRLVSLESWRHRAIVIGEDLGTVEDGLRDTLADRGVLGMSVMWFEREGDAFLPAGSWREGTMATTSTHDLPTVAGWWLENDLQWRDRLGLLAEDETLAELRQARGEERRRLATVCGLGVDTDTSQPLGSGAVEVNDVIDAALAHVARTPTPLALFPLEDLLGLLEQANLPGTLDEHPNWRRRLPVPAPQALETRAVRQRLTRIDRIRRGDRS</sequence>
<reference evidence="11 12" key="1">
    <citation type="submission" date="2024-04" db="EMBL/GenBank/DDBJ databases">
        <title>Salinicola lusitanus LLJ914,a marine bacterium isolated from the Okinawa Trough.</title>
        <authorList>
            <person name="Li J."/>
        </authorList>
    </citation>
    <scope>NUCLEOTIDE SEQUENCE [LARGE SCALE GENOMIC DNA]</scope>
    <source>
        <strain evidence="11 12">LLJ914</strain>
    </source>
</reference>
<evidence type="ECO:0000256" key="9">
    <source>
        <dbReference type="ARBA" id="ARBA00031501"/>
    </source>
</evidence>
<evidence type="ECO:0000313" key="12">
    <source>
        <dbReference type="Proteomes" id="UP001453229"/>
    </source>
</evidence>
<comment type="catalytic activity">
    <reaction evidence="1 10">
        <text>Transfers a segment of a (1-&gt;4)-alpha-D-glucan to a new position in an acceptor, which may be glucose or a (1-&gt;4)-alpha-D-glucan.</text>
        <dbReference type="EC" id="2.4.1.25"/>
    </reaction>
</comment>
<dbReference type="Gene3D" id="3.20.20.80">
    <property type="entry name" value="Glycosidases"/>
    <property type="match status" value="1"/>
</dbReference>
<evidence type="ECO:0000256" key="2">
    <source>
        <dbReference type="ARBA" id="ARBA00005684"/>
    </source>
</evidence>